<name>A0A6J6XEC7_9ZZZZ</name>
<evidence type="ECO:0000256" key="2">
    <source>
        <dbReference type="ARBA" id="ARBA00022475"/>
    </source>
</evidence>
<evidence type="ECO:0000256" key="5">
    <source>
        <dbReference type="ARBA" id="ARBA00023136"/>
    </source>
</evidence>
<evidence type="ECO:0000256" key="7">
    <source>
        <dbReference type="SAM" id="Phobius"/>
    </source>
</evidence>
<dbReference type="GO" id="GO:0005886">
    <property type="term" value="C:plasma membrane"/>
    <property type="evidence" value="ECO:0007669"/>
    <property type="project" value="UniProtKB-SubCell"/>
</dbReference>
<dbReference type="AlphaFoldDB" id="A0A6J6XEC7"/>
<feature type="transmembrane region" description="Helical" evidence="7">
    <location>
        <begin position="593"/>
        <end position="613"/>
    </location>
</feature>
<keyword evidence="3 7" id="KW-0812">Transmembrane</keyword>
<evidence type="ECO:0000313" key="9">
    <source>
        <dbReference type="EMBL" id="CAB4793526.1"/>
    </source>
</evidence>
<feature type="transmembrane region" description="Helical" evidence="7">
    <location>
        <begin position="658"/>
        <end position="677"/>
    </location>
</feature>
<dbReference type="PANTHER" id="PTHR33406">
    <property type="entry name" value="MEMBRANE PROTEIN MJ1562-RELATED"/>
    <property type="match status" value="1"/>
</dbReference>
<proteinExistence type="predicted"/>
<dbReference type="InterPro" id="IPR000731">
    <property type="entry name" value="SSD"/>
</dbReference>
<dbReference type="Pfam" id="PF03176">
    <property type="entry name" value="MMPL"/>
    <property type="match status" value="2"/>
</dbReference>
<dbReference type="PANTHER" id="PTHR33406:SF13">
    <property type="entry name" value="MEMBRANE PROTEIN YDFJ"/>
    <property type="match status" value="1"/>
</dbReference>
<keyword evidence="5 7" id="KW-0472">Membrane</keyword>
<keyword evidence="2" id="KW-1003">Cell membrane</keyword>
<feature type="transmembrane region" description="Helical" evidence="7">
    <location>
        <begin position="425"/>
        <end position="447"/>
    </location>
</feature>
<evidence type="ECO:0000256" key="6">
    <source>
        <dbReference type="SAM" id="MobiDB-lite"/>
    </source>
</evidence>
<feature type="transmembrane region" description="Helical" evidence="7">
    <location>
        <begin position="240"/>
        <end position="259"/>
    </location>
</feature>
<dbReference type="PROSITE" id="PS50156">
    <property type="entry name" value="SSD"/>
    <property type="match status" value="1"/>
</dbReference>
<feature type="transmembrane region" description="Helical" evidence="7">
    <location>
        <begin position="334"/>
        <end position="357"/>
    </location>
</feature>
<feature type="transmembrane region" description="Helical" evidence="7">
    <location>
        <begin position="734"/>
        <end position="754"/>
    </location>
</feature>
<reference evidence="9" key="1">
    <citation type="submission" date="2020-05" db="EMBL/GenBank/DDBJ databases">
        <authorList>
            <person name="Chiriac C."/>
            <person name="Salcher M."/>
            <person name="Ghai R."/>
            <person name="Kavagutti S V."/>
        </authorList>
    </citation>
    <scope>NUCLEOTIDE SEQUENCE</scope>
</reference>
<gene>
    <name evidence="9" type="ORF">UFOPK3046_00078</name>
</gene>
<feature type="transmembrane region" description="Helical" evidence="7">
    <location>
        <begin position="625"/>
        <end position="646"/>
    </location>
</feature>
<comment type="subcellular location">
    <subcellularLocation>
        <location evidence="1">Cell membrane</location>
        <topology evidence="1">Multi-pass membrane protein</topology>
    </subcellularLocation>
</comment>
<dbReference type="SUPFAM" id="SSF82866">
    <property type="entry name" value="Multidrug efflux transporter AcrB transmembrane domain"/>
    <property type="match status" value="2"/>
</dbReference>
<sequence length="806" mass="84943">MASRTETPDLQPTDRPPLLGRIGSFMARHHRLVLLAWIIIIVAAGYVGGIYKKSISDNVRIPNTDSQAAYDLLDQRFGSQNAATATVVFAAPKGTLLTDAANTSQIDAAVAQLEKVKGVSSVSNPVSTTGADSLQQIVGKLPPDQAAAVEELAKNIPSAVSKSGAIAYSTVTFNKSALDLLNTYPVSADTKAADYPNPYSQVNNAVQQARSAGLTVAVGGAVADTWNVPVSAFANHADEIGLLLGALLLLFAFGSLWGMAIPIATALFGAVTASGVVFILANFTTVSSSAPPVALMISLGVGLDYSLLIVTRYREFIESGEEPVSAVGHALQTAGNAALFAGITVVVALLGLLLVPIPLVQTLGLAAALGVTVMLFAAMTLLPAWLGFAGSRIDAIRLPGRKNEPEDPASSFWGRFATRMSRKPWLSLIAGSVILLLLAAPFLRIQFGMPDDGSEPKSLSQRVAYDLMTDGFGKGVNAPLVVAVGLNPDKPLAYLDALKELTPVSKALAAEQPAGTIQGVQYSLGPIPNSANKTTAVIYQITPTTGPDAPETKALVERLRASLETATRGTSLDAHVGGSTATLIDLTDLVQKYLPIVIGAVVLGAFILLMLVFRSILVPLKAAIMNLVSIAAAYGVVVLVFQWGWARQIVGLTETIPIVSFVPLVMFVILFGLSMDYEVFLMSRMKEIWDTTHDPRQSVILGVATTARVITTAALIMMAVFFSFVASPSPTVKLIGFGMAVAVLIDSTIVRMILVPAIMELFGAKAWYFPSWLSWLPQINIEGPKAPVASTTQNPVTASGEVPSEK</sequence>
<protein>
    <submittedName>
        <fullName evidence="9">Unannotated protein</fullName>
    </submittedName>
</protein>
<feature type="domain" description="SSD" evidence="8">
    <location>
        <begin position="263"/>
        <end position="388"/>
    </location>
</feature>
<evidence type="ECO:0000259" key="8">
    <source>
        <dbReference type="PROSITE" id="PS50156"/>
    </source>
</evidence>
<dbReference type="InterPro" id="IPR050545">
    <property type="entry name" value="Mycobact_MmpL"/>
</dbReference>
<feature type="transmembrane region" description="Helical" evidence="7">
    <location>
        <begin position="363"/>
        <end position="388"/>
    </location>
</feature>
<keyword evidence="4 7" id="KW-1133">Transmembrane helix</keyword>
<organism evidence="9">
    <name type="scientific">freshwater metagenome</name>
    <dbReference type="NCBI Taxonomy" id="449393"/>
    <lineage>
        <taxon>unclassified sequences</taxon>
        <taxon>metagenomes</taxon>
        <taxon>ecological metagenomes</taxon>
    </lineage>
</organism>
<feature type="transmembrane region" description="Helical" evidence="7">
    <location>
        <begin position="266"/>
        <end position="287"/>
    </location>
</feature>
<feature type="transmembrane region" description="Helical" evidence="7">
    <location>
        <begin position="698"/>
        <end position="722"/>
    </location>
</feature>
<dbReference type="EMBL" id="CAFAAQ010000003">
    <property type="protein sequence ID" value="CAB4793526.1"/>
    <property type="molecule type" value="Genomic_DNA"/>
</dbReference>
<evidence type="ECO:0000256" key="4">
    <source>
        <dbReference type="ARBA" id="ARBA00022989"/>
    </source>
</evidence>
<dbReference type="InterPro" id="IPR004869">
    <property type="entry name" value="MMPL_dom"/>
</dbReference>
<feature type="region of interest" description="Disordered" evidence="6">
    <location>
        <begin position="787"/>
        <end position="806"/>
    </location>
</feature>
<evidence type="ECO:0000256" key="1">
    <source>
        <dbReference type="ARBA" id="ARBA00004651"/>
    </source>
</evidence>
<dbReference type="Gene3D" id="1.20.1640.10">
    <property type="entry name" value="Multidrug efflux transporter AcrB transmembrane domain"/>
    <property type="match status" value="2"/>
</dbReference>
<accession>A0A6J6XEC7</accession>
<evidence type="ECO:0000256" key="3">
    <source>
        <dbReference type="ARBA" id="ARBA00022692"/>
    </source>
</evidence>
<feature type="transmembrane region" description="Helical" evidence="7">
    <location>
        <begin position="32"/>
        <end position="51"/>
    </location>
</feature>